<dbReference type="InterPro" id="IPR021848">
    <property type="entry name" value="HODM_asu-like"/>
</dbReference>
<gene>
    <name evidence="1" type="ORF">EX30DRAFT_310449</name>
</gene>
<dbReference type="OrthoDB" id="497541at2759"/>
<keyword evidence="2" id="KW-1185">Reference proteome</keyword>
<feature type="non-terminal residue" evidence="1">
    <location>
        <position position="1"/>
    </location>
</feature>
<dbReference type="Proteomes" id="UP000298138">
    <property type="component" value="Unassembled WGS sequence"/>
</dbReference>
<reference evidence="1 2" key="1">
    <citation type="submission" date="2019-04" db="EMBL/GenBank/DDBJ databases">
        <title>Comparative genomics and transcriptomics to analyze fruiting body development in filamentous ascomycetes.</title>
        <authorList>
            <consortium name="DOE Joint Genome Institute"/>
            <person name="Lutkenhaus R."/>
            <person name="Traeger S."/>
            <person name="Breuer J."/>
            <person name="Kuo A."/>
            <person name="Lipzen A."/>
            <person name="Pangilinan J."/>
            <person name="Dilworth D."/>
            <person name="Sandor L."/>
            <person name="Poggeler S."/>
            <person name="Barry K."/>
            <person name="Grigoriev I.V."/>
            <person name="Nowrousian M."/>
        </authorList>
    </citation>
    <scope>NUCLEOTIDE SEQUENCE [LARGE SCALE GENOMIC DNA]</scope>
    <source>
        <strain evidence="1 2">CBS 389.68</strain>
    </source>
</reference>
<protein>
    <submittedName>
        <fullName evidence="1">Uncharacterized protein</fullName>
    </submittedName>
</protein>
<evidence type="ECO:0000313" key="2">
    <source>
        <dbReference type="Proteomes" id="UP000298138"/>
    </source>
</evidence>
<proteinExistence type="predicted"/>
<dbReference type="EMBL" id="ML220145">
    <property type="protein sequence ID" value="TGZ78149.1"/>
    <property type="molecule type" value="Genomic_DNA"/>
</dbReference>
<accession>A0A4S2MR61</accession>
<dbReference type="AlphaFoldDB" id="A0A4S2MR61"/>
<sequence>TTPPHPYRPFRHGPNYFITMGLLRLPASSWITLDSDFPQTHTLKTQRLLARPQCIQVLPSAIPAVHELCHELSRYVLARYPTLFTPLPDGAGMRNTHTGEEFNFSRPDLAGNGREMMKMVGKWVQDDVAVMMPDEEGRYRLVAGAVLLPGFWRIEEKVGLSLDEIHEGGSVPGYERKLKTGMNRFFERLRVEDVVARHNYFIQVDDSLPWSHSIGNEDGEHVGWFSAEKATDIEKIHFRSERQSLRRLPKTGAIIFTIRTYFLPITEIVKEPYVPGRLASAIRSWDEDVARYKGRDRYEEVLLPYLDKMHRKQVEEGLEVEREEEVVKYPF</sequence>
<organism evidence="1 2">
    <name type="scientific">Ascodesmis nigricans</name>
    <dbReference type="NCBI Taxonomy" id="341454"/>
    <lineage>
        <taxon>Eukaryota</taxon>
        <taxon>Fungi</taxon>
        <taxon>Dikarya</taxon>
        <taxon>Ascomycota</taxon>
        <taxon>Pezizomycotina</taxon>
        <taxon>Pezizomycetes</taxon>
        <taxon>Pezizales</taxon>
        <taxon>Ascodesmidaceae</taxon>
        <taxon>Ascodesmis</taxon>
    </lineage>
</organism>
<name>A0A4S2MR61_9PEZI</name>
<dbReference type="STRING" id="341454.A0A4S2MR61"/>
<dbReference type="Pfam" id="PF11927">
    <property type="entry name" value="HODM_asu-like"/>
    <property type="match status" value="1"/>
</dbReference>
<dbReference type="InParanoid" id="A0A4S2MR61"/>
<evidence type="ECO:0000313" key="1">
    <source>
        <dbReference type="EMBL" id="TGZ78149.1"/>
    </source>
</evidence>